<comment type="caution">
    <text evidence="1">The sequence shown here is derived from an EMBL/GenBank/DDBJ whole genome shotgun (WGS) entry which is preliminary data.</text>
</comment>
<protein>
    <recommendedName>
        <fullName evidence="3">DNA-binding protein</fullName>
    </recommendedName>
</protein>
<evidence type="ECO:0000313" key="1">
    <source>
        <dbReference type="EMBL" id="MED5050636.1"/>
    </source>
</evidence>
<evidence type="ECO:0000313" key="2">
    <source>
        <dbReference type="Proteomes" id="UP001339962"/>
    </source>
</evidence>
<dbReference type="Proteomes" id="UP001339962">
    <property type="component" value="Unassembled WGS sequence"/>
</dbReference>
<sequence>MDREQLRKYIDENLLTKQEAMEITGQRLQAFDQAVSTRRLKPFYDHGEGRSRVRLYLKSEVEEYARQVQERRNRLKNKK</sequence>
<evidence type="ECO:0008006" key="3">
    <source>
        <dbReference type="Google" id="ProtNLM"/>
    </source>
</evidence>
<dbReference type="AlphaFoldDB" id="A0ABD5IRN4"/>
<gene>
    <name evidence="1" type="ORF">P9850_01965</name>
</gene>
<dbReference type="RefSeq" id="WP_328216812.1">
    <property type="nucleotide sequence ID" value="NZ_JARTLI010000002.1"/>
</dbReference>
<dbReference type="EMBL" id="JARTLI010000002">
    <property type="protein sequence ID" value="MED5050636.1"/>
    <property type="molecule type" value="Genomic_DNA"/>
</dbReference>
<organism evidence="1 2">
    <name type="scientific">Anoxybacteroides rupiense</name>
    <dbReference type="NCBI Taxonomy" id="311460"/>
    <lineage>
        <taxon>Bacteria</taxon>
        <taxon>Bacillati</taxon>
        <taxon>Bacillota</taxon>
        <taxon>Bacilli</taxon>
        <taxon>Bacillales</taxon>
        <taxon>Anoxybacillaceae</taxon>
        <taxon>Anoxybacteroides</taxon>
    </lineage>
</organism>
<accession>A0ABD5IRN4</accession>
<proteinExistence type="predicted"/>
<name>A0ABD5IRN4_9BACL</name>
<reference evidence="1 2" key="1">
    <citation type="submission" date="2023-03" db="EMBL/GenBank/DDBJ databases">
        <title>Bacillus Genome Sequencing.</title>
        <authorList>
            <person name="Dunlap C."/>
        </authorList>
    </citation>
    <scope>NUCLEOTIDE SEQUENCE [LARGE SCALE GENOMIC DNA]</scope>
    <source>
        <strain evidence="1 2">NRS-38</strain>
    </source>
</reference>